<keyword evidence="1" id="KW-0812">Transmembrane</keyword>
<evidence type="ECO:0000256" key="1">
    <source>
        <dbReference type="SAM" id="Phobius"/>
    </source>
</evidence>
<reference evidence="2" key="1">
    <citation type="submission" date="2021-01" db="EMBL/GenBank/DDBJ databases">
        <authorList>
            <person name="Corre E."/>
            <person name="Pelletier E."/>
            <person name="Niang G."/>
            <person name="Scheremetjew M."/>
            <person name="Finn R."/>
            <person name="Kale V."/>
            <person name="Holt S."/>
            <person name="Cochrane G."/>
            <person name="Meng A."/>
            <person name="Brown T."/>
            <person name="Cohen L."/>
        </authorList>
    </citation>
    <scope>NUCLEOTIDE SEQUENCE</scope>
    <source>
        <strain evidence="2">CCCM811</strain>
    </source>
</reference>
<evidence type="ECO:0000313" key="2">
    <source>
        <dbReference type="EMBL" id="CAE0648965.1"/>
    </source>
</evidence>
<name>A0A7S3YE45_9EUKA</name>
<sequence>MNPRTRVDGRIFATSCFHIERREDSMIENKNTFETVCPHPLCIYIRTFLACYGIRQGSFLLSLPIIDRSALSPASLSKSLRIRSSSVNNGSLFVGSLVGKSVAFVLPGTLLVVVSSTGAL</sequence>
<proteinExistence type="predicted"/>
<gene>
    <name evidence="2" type="ORF">LGLO00237_LOCUS3363</name>
</gene>
<dbReference type="EMBL" id="HBIV01004766">
    <property type="protein sequence ID" value="CAE0648965.1"/>
    <property type="molecule type" value="Transcribed_RNA"/>
</dbReference>
<organism evidence="2">
    <name type="scientific">Lotharella globosa</name>
    <dbReference type="NCBI Taxonomy" id="91324"/>
    <lineage>
        <taxon>Eukaryota</taxon>
        <taxon>Sar</taxon>
        <taxon>Rhizaria</taxon>
        <taxon>Cercozoa</taxon>
        <taxon>Chlorarachniophyceae</taxon>
        <taxon>Lotharella</taxon>
    </lineage>
</organism>
<dbReference type="AlphaFoldDB" id="A0A7S3YE45"/>
<protein>
    <submittedName>
        <fullName evidence="2">Uncharacterized protein</fullName>
    </submittedName>
</protein>
<accession>A0A7S3YE45</accession>
<keyword evidence="1" id="KW-0472">Membrane</keyword>
<feature type="transmembrane region" description="Helical" evidence="1">
    <location>
        <begin position="91"/>
        <end position="114"/>
    </location>
</feature>
<keyword evidence="1" id="KW-1133">Transmembrane helix</keyword>